<dbReference type="OrthoDB" id="4329964at2"/>
<dbReference type="EMBL" id="UGRY01000002">
    <property type="protein sequence ID" value="SUA80768.1"/>
    <property type="molecule type" value="Genomic_DNA"/>
</dbReference>
<name>A0A378YVC9_9NOCA</name>
<dbReference type="Pfam" id="PF05139">
    <property type="entry name" value="Erythro_esteras"/>
    <property type="match status" value="1"/>
</dbReference>
<gene>
    <name evidence="1" type="ORF">NCTC1934_04441</name>
</gene>
<dbReference type="GO" id="GO:0046677">
    <property type="term" value="P:response to antibiotic"/>
    <property type="evidence" value="ECO:0007669"/>
    <property type="project" value="InterPro"/>
</dbReference>
<dbReference type="SUPFAM" id="SSF159501">
    <property type="entry name" value="EreA/ChaN-like"/>
    <property type="match status" value="1"/>
</dbReference>
<dbReference type="InterPro" id="IPR052036">
    <property type="entry name" value="Hydrolase/PRTase-associated"/>
</dbReference>
<dbReference type="AlphaFoldDB" id="A0A378YVC9"/>
<sequence>MSQDIRDFLTPSCELVGLGEPTHFEPAFARLRNDLFARLVECGFRSVALESDRVAGFTVDDFVQEGIGDLDTVLREGISHGFGELEANRELVVWLRQYNEGRPPEQRVAFHGIDAPLEKMSAPSPRRYLEFARDYLELDLELTDLLGEDERWSRTEAVLDPTVSPGATAEAAKLAAIGDDMLSQLYGRSPALIAKTSRARWLRARAHLTAALGLLRYHRQAARPLQPEARISLLSSTRDVLMAQNLLEIRDIEADRGPTLVFAHNSHLQRTQTHMPMGELDVTWFPTGAIAAQFLGDRYTFIAGSLGHSDAIELNDPTADTFEGFLQHRFPTWGLLPTRDLPSARVRTDVTQPQGYFPLDPAILAGTDAVLHIA</sequence>
<dbReference type="CDD" id="cd14728">
    <property type="entry name" value="Ere-like"/>
    <property type="match status" value="1"/>
</dbReference>
<dbReference type="PANTHER" id="PTHR31299:SF0">
    <property type="entry name" value="ESTERASE, PUTATIVE (AFU_ORTHOLOGUE AFUA_1G05850)-RELATED"/>
    <property type="match status" value="1"/>
</dbReference>
<dbReference type="RefSeq" id="WP_039815218.1">
    <property type="nucleotide sequence ID" value="NZ_UGRY01000002.1"/>
</dbReference>
<reference evidence="1 2" key="1">
    <citation type="submission" date="2018-06" db="EMBL/GenBank/DDBJ databases">
        <authorList>
            <consortium name="Pathogen Informatics"/>
            <person name="Doyle S."/>
        </authorList>
    </citation>
    <scope>NUCLEOTIDE SEQUENCE [LARGE SCALE GENOMIC DNA]</scope>
    <source>
        <strain evidence="1 2">NCTC1934</strain>
    </source>
</reference>
<protein>
    <submittedName>
        <fullName evidence="1">Erythromycin esterase</fullName>
    </submittedName>
</protein>
<proteinExistence type="predicted"/>
<dbReference type="InterPro" id="IPR007815">
    <property type="entry name" value="Emycin_Estase"/>
</dbReference>
<dbReference type="PANTHER" id="PTHR31299">
    <property type="entry name" value="ESTERASE, PUTATIVE (AFU_ORTHOLOGUE AFUA_1G05850)-RELATED"/>
    <property type="match status" value="1"/>
</dbReference>
<accession>A0A378YVC9</accession>
<evidence type="ECO:0000313" key="1">
    <source>
        <dbReference type="EMBL" id="SUA80768.1"/>
    </source>
</evidence>
<evidence type="ECO:0000313" key="2">
    <source>
        <dbReference type="Proteomes" id="UP000255467"/>
    </source>
</evidence>
<dbReference type="Proteomes" id="UP000255467">
    <property type="component" value="Unassembled WGS sequence"/>
</dbReference>
<dbReference type="Gene3D" id="3.30.1870.10">
    <property type="entry name" value="EreA-like, domain 2"/>
    <property type="match status" value="1"/>
</dbReference>
<keyword evidence="2" id="KW-1185">Reference proteome</keyword>
<dbReference type="STRING" id="1406858.GCA_000710895_06518"/>
<organism evidence="1 2">
    <name type="scientific">Nocardia otitidiscaviarum</name>
    <dbReference type="NCBI Taxonomy" id="1823"/>
    <lineage>
        <taxon>Bacteria</taxon>
        <taxon>Bacillati</taxon>
        <taxon>Actinomycetota</taxon>
        <taxon>Actinomycetes</taxon>
        <taxon>Mycobacteriales</taxon>
        <taxon>Nocardiaceae</taxon>
        <taxon>Nocardia</taxon>
    </lineage>
</organism>